<dbReference type="RefSeq" id="WP_047873475.1">
    <property type="nucleotide sequence ID" value="NZ_BMYC01000001.1"/>
</dbReference>
<dbReference type="PATRIC" id="fig|754436.4.peg.1380"/>
<accession>A0A0J1GQV1</accession>
<organism evidence="2 3">
    <name type="scientific">Photobacterium aphoticum</name>
    <dbReference type="NCBI Taxonomy" id="754436"/>
    <lineage>
        <taxon>Bacteria</taxon>
        <taxon>Pseudomonadati</taxon>
        <taxon>Pseudomonadota</taxon>
        <taxon>Gammaproteobacteria</taxon>
        <taxon>Vibrionales</taxon>
        <taxon>Vibrionaceae</taxon>
        <taxon>Photobacterium</taxon>
    </lineage>
</organism>
<comment type="caution">
    <text evidence="2">The sequence shown here is derived from an EMBL/GenBank/DDBJ whole genome shotgun (WGS) entry which is preliminary data.</text>
</comment>
<dbReference type="Pfam" id="PF07027">
    <property type="entry name" value="DUF1318"/>
    <property type="match status" value="1"/>
</dbReference>
<feature type="signal peptide" evidence="1">
    <location>
        <begin position="1"/>
        <end position="19"/>
    </location>
</feature>
<sequence>MKRVLLYLIAVFMSCSVLALDLQQAKSQGLVGEANTGLIAPVTASPSQAVRSLVANVNQQRNARFKQIAVSHGLSVREVGHLAYKKAVERTAPGHYYQSPSGKWVKK</sequence>
<keyword evidence="1" id="KW-0732">Signal</keyword>
<evidence type="ECO:0000256" key="1">
    <source>
        <dbReference type="SAM" id="SignalP"/>
    </source>
</evidence>
<dbReference type="InterPro" id="IPR008309">
    <property type="entry name" value="YdbL"/>
</dbReference>
<dbReference type="Proteomes" id="UP000036426">
    <property type="component" value="Unassembled WGS sequence"/>
</dbReference>
<dbReference type="OrthoDB" id="9798130at2"/>
<dbReference type="EMBL" id="LDOV01000010">
    <property type="protein sequence ID" value="KLV02021.1"/>
    <property type="molecule type" value="Genomic_DNA"/>
</dbReference>
<protein>
    <recommendedName>
        <fullName evidence="4">DUF1318 domain-containing protein</fullName>
    </recommendedName>
</protein>
<dbReference type="PROSITE" id="PS51257">
    <property type="entry name" value="PROKAR_LIPOPROTEIN"/>
    <property type="match status" value="1"/>
</dbReference>
<proteinExistence type="predicted"/>
<feature type="chain" id="PRO_5005251859" description="DUF1318 domain-containing protein" evidence="1">
    <location>
        <begin position="20"/>
        <end position="107"/>
    </location>
</feature>
<evidence type="ECO:0008006" key="4">
    <source>
        <dbReference type="Google" id="ProtNLM"/>
    </source>
</evidence>
<reference evidence="2 3" key="1">
    <citation type="submission" date="2015-05" db="EMBL/GenBank/DDBJ databases">
        <title>Photobacterium galathea sp. nov.</title>
        <authorList>
            <person name="Machado H."/>
            <person name="Gram L."/>
        </authorList>
    </citation>
    <scope>NUCLEOTIDE SEQUENCE [LARGE SCALE GENOMIC DNA]</scope>
    <source>
        <strain evidence="2 3">DSM 25995</strain>
    </source>
</reference>
<evidence type="ECO:0000313" key="2">
    <source>
        <dbReference type="EMBL" id="KLV02021.1"/>
    </source>
</evidence>
<dbReference type="AlphaFoldDB" id="A0A0J1GQV1"/>
<keyword evidence="3" id="KW-1185">Reference proteome</keyword>
<evidence type="ECO:0000313" key="3">
    <source>
        <dbReference type="Proteomes" id="UP000036426"/>
    </source>
</evidence>
<dbReference type="PIRSF" id="PIRSF025560">
    <property type="entry name" value="UCP025560"/>
    <property type="match status" value="1"/>
</dbReference>
<gene>
    <name evidence="2" type="ORF">ABT58_06450</name>
</gene>
<name>A0A0J1GQV1_9GAMM</name>